<keyword evidence="14" id="KW-0482">Metalloprotease</keyword>
<dbReference type="Pfam" id="PF01401">
    <property type="entry name" value="Peptidase_M2"/>
    <property type="match status" value="1"/>
</dbReference>
<feature type="binding site" evidence="12">
    <location>
        <position position="309"/>
    </location>
    <ligand>
        <name>Zn(2+)</name>
        <dbReference type="ChEBI" id="CHEBI:29105"/>
        <label>2</label>
        <note>catalytic</note>
    </ligand>
</feature>
<feature type="active site" description="Proton acceptor 2" evidence="7">
    <location>
        <position position="310"/>
    </location>
</feature>
<evidence type="ECO:0000256" key="8">
    <source>
        <dbReference type="PIRSR" id="PIRSR601548-2"/>
    </source>
</evidence>
<dbReference type="Proteomes" id="UP000271974">
    <property type="component" value="Unassembled WGS sequence"/>
</dbReference>
<dbReference type="GO" id="GO:0006508">
    <property type="term" value="P:proteolysis"/>
    <property type="evidence" value="ECO:0007669"/>
    <property type="project" value="UniProtKB-KW"/>
</dbReference>
<evidence type="ECO:0000313" key="15">
    <source>
        <dbReference type="EMBL" id="RUS68972.1"/>
    </source>
</evidence>
<dbReference type="OrthoDB" id="10029630at2759"/>
<gene>
    <name evidence="15" type="ORF">EGW08_023264</name>
</gene>
<proteinExistence type="inferred from homology"/>
<reference evidence="15 16" key="1">
    <citation type="submission" date="2019-01" db="EMBL/GenBank/DDBJ databases">
        <title>A draft genome assembly of the solar-powered sea slug Elysia chlorotica.</title>
        <authorList>
            <person name="Cai H."/>
            <person name="Li Q."/>
            <person name="Fang X."/>
            <person name="Li J."/>
            <person name="Curtis N.E."/>
            <person name="Altenburger A."/>
            <person name="Shibata T."/>
            <person name="Feng M."/>
            <person name="Maeda T."/>
            <person name="Schwartz J.A."/>
            <person name="Shigenobu S."/>
            <person name="Lundholm N."/>
            <person name="Nishiyama T."/>
            <person name="Yang H."/>
            <person name="Hasebe M."/>
            <person name="Li S."/>
            <person name="Pierce S.K."/>
            <person name="Wang J."/>
        </authorList>
    </citation>
    <scope>NUCLEOTIDE SEQUENCE [LARGE SCALE GENOMIC DNA]</scope>
    <source>
        <strain evidence="15">EC2010</strain>
        <tissue evidence="15">Whole organism of an adult</tissue>
    </source>
</reference>
<organism evidence="15 16">
    <name type="scientific">Elysia chlorotica</name>
    <name type="common">Eastern emerald elysia</name>
    <name type="synonym">Sea slug</name>
    <dbReference type="NCBI Taxonomy" id="188477"/>
    <lineage>
        <taxon>Eukaryota</taxon>
        <taxon>Metazoa</taxon>
        <taxon>Spiralia</taxon>
        <taxon>Lophotrochozoa</taxon>
        <taxon>Mollusca</taxon>
        <taxon>Gastropoda</taxon>
        <taxon>Heterobranchia</taxon>
        <taxon>Euthyneura</taxon>
        <taxon>Panpulmonata</taxon>
        <taxon>Sacoglossa</taxon>
        <taxon>Placobranchoidea</taxon>
        <taxon>Plakobranchidae</taxon>
        <taxon>Elysia</taxon>
    </lineage>
</organism>
<comment type="cofactor">
    <cofactor evidence="14">
        <name>Zn(2+)</name>
        <dbReference type="ChEBI" id="CHEBI:29105"/>
    </cofactor>
    <text evidence="14">Binds 1 zinc ion per subunit.</text>
</comment>
<evidence type="ECO:0000256" key="11">
    <source>
        <dbReference type="PIRSR" id="PIRSR601548-5"/>
    </source>
</evidence>
<feature type="disulfide bond" evidence="10">
    <location>
        <begin position="74"/>
        <end position="86"/>
    </location>
</feature>
<evidence type="ECO:0000256" key="12">
    <source>
        <dbReference type="PIRSR" id="PIRSR601548-8"/>
    </source>
</evidence>
<feature type="disulfide bond" evidence="10 13">
    <location>
        <begin position="278"/>
        <end position="296"/>
    </location>
</feature>
<dbReference type="PRINTS" id="PR00791">
    <property type="entry name" value="PEPDIPTASEA"/>
</dbReference>
<dbReference type="PROSITE" id="PS52011">
    <property type="entry name" value="PEPTIDASE_M2"/>
    <property type="match status" value="1"/>
</dbReference>
<feature type="binding site" evidence="9">
    <location>
        <position position="309"/>
    </location>
    <ligand>
        <name>Zn(2+)</name>
        <dbReference type="ChEBI" id="CHEBI:29105"/>
        <label>1</label>
        <note>catalytic</note>
    </ligand>
</feature>
<keyword evidence="2" id="KW-0732">Signal</keyword>
<keyword evidence="9 14" id="KW-0479">Metal-binding</keyword>
<dbReference type="AlphaFoldDB" id="A0A3S0ZJM8"/>
<feature type="glycosylation site" description="N-linked (GlcNAc...) asparagine; partial" evidence="6">
    <location>
        <position position="81"/>
    </location>
</feature>
<feature type="active site" description="Proton donor 2" evidence="7">
    <location>
        <position position="431"/>
    </location>
</feature>
<evidence type="ECO:0000256" key="10">
    <source>
        <dbReference type="PIRSR" id="PIRSR601548-4"/>
    </source>
</evidence>
<comment type="caution">
    <text evidence="15">The sequence shown here is derived from an EMBL/GenBank/DDBJ whole genome shotgun (WGS) entry which is preliminary data.</text>
</comment>
<feature type="binding site" evidence="9">
    <location>
        <position position="313"/>
    </location>
    <ligand>
        <name>Zn(2+)</name>
        <dbReference type="ChEBI" id="CHEBI:29105"/>
        <label>1</label>
        <note>catalytic</note>
    </ligand>
</feature>
<feature type="disulfide bond" evidence="10">
    <location>
        <begin position="456"/>
        <end position="468"/>
    </location>
</feature>
<dbReference type="FunFam" id="1.10.1370.30:FF:000005">
    <property type="entry name" value="Angiotensin-converting enzyme"/>
    <property type="match status" value="1"/>
</dbReference>
<evidence type="ECO:0000256" key="1">
    <source>
        <dbReference type="ARBA" id="ARBA00008139"/>
    </source>
</evidence>
<feature type="binding site" evidence="8">
    <location>
        <position position="151"/>
    </location>
    <ligand>
        <name>chloride</name>
        <dbReference type="ChEBI" id="CHEBI:17996"/>
        <label>1</label>
    </ligand>
</feature>
<evidence type="ECO:0000256" key="14">
    <source>
        <dbReference type="RuleBase" id="RU361144"/>
    </source>
</evidence>
<evidence type="ECO:0000256" key="4">
    <source>
        <dbReference type="ARBA" id="ARBA00023180"/>
    </source>
</evidence>
<feature type="non-terminal residue" evidence="15">
    <location>
        <position position="1"/>
    </location>
</feature>
<sequence>NEAFLALSSYFQRVSEQARVFLENDDVDLSDDERRQLTLMTKVGTAAQTDKDKVELLTRIETNMTTIYSTAKVCYNLTDSNSTDPCLRLEPELTKLMTSRDPDLLASIWKLWRDNSGRKMREQFTEYVRLSNEAVQIAGYADLGAYWRSAYDTPTFEQDIAALWEQVLPLYQHLHSYVRRKLQQAYPNYTFPPGGHIPAHLLGDMWAQTWGNIGDIVNPFKDKELLDTTKEMIRQNYTVMRMFKMAEEFFYSLGFDNMTDTFWRESMFVRPEGREVSCHASAHDLYRKDDFRRVMCTEVNHEYLMIIHHEMGHIHYCMEYADLPFVYTDGANPGRGGKKQCSSLFLFVSLCLCLSLSLHTDLNFLMSMALTDVAFLPFGYLIDQWRWSVFRGDTPADKYNEDWWKLRCKIQGVSPPVQRTEEDFDPGAKFHVPASYSYDRYFVAFVIQFQFYKAACEAANYTGPLHQCDFYNNKAAGDKIRSMLQLGSSKPWPDAMEKITGQRSMDAGPLLEYFQPLLEFLKKENGDDFGWEDSCPEDLPTGGAA</sequence>
<feature type="binding site" evidence="12">
    <location>
        <position position="313"/>
    </location>
    <ligand>
        <name>Zn(2+)</name>
        <dbReference type="ChEBI" id="CHEBI:29105"/>
        <label>2</label>
        <note>catalytic</note>
    </ligand>
</feature>
<keyword evidence="14" id="KW-0645">Protease</keyword>
<dbReference type="EMBL" id="RQTK01001895">
    <property type="protein sequence ID" value="RUS68972.1"/>
    <property type="molecule type" value="Genomic_DNA"/>
</dbReference>
<dbReference type="GO" id="GO:0008237">
    <property type="term" value="F:metallopeptidase activity"/>
    <property type="evidence" value="ECO:0007669"/>
    <property type="project" value="UniProtKB-KW"/>
</dbReference>
<protein>
    <recommendedName>
        <fullName evidence="14">Angiotensin-converting enzyme</fullName>
        <ecNumber evidence="14">3.4.-.-</ecNumber>
    </recommendedName>
</protein>
<feature type="active site" description="Proton acceptor 1" evidence="5">
    <location>
        <position position="310"/>
    </location>
</feature>
<feature type="binding site" evidence="8">
    <location>
        <position position="440"/>
    </location>
    <ligand>
        <name>chloride</name>
        <dbReference type="ChEBI" id="CHEBI:17996"/>
        <label>1</label>
    </ligand>
</feature>
<feature type="glycosylation site" description="N-linked (GlcNAc...) asparagine" evidence="11">
    <location>
        <position position="81"/>
    </location>
</feature>
<name>A0A3S0ZJM8_ELYCH</name>
<feature type="active site" description="Proton donor 1" evidence="5">
    <location>
        <position position="431"/>
    </location>
</feature>
<keyword evidence="4 6" id="KW-0325">Glycoprotein</keyword>
<dbReference type="GO" id="GO:0046872">
    <property type="term" value="F:metal ion binding"/>
    <property type="evidence" value="ECO:0007669"/>
    <property type="project" value="UniProtKB-KW"/>
</dbReference>
<dbReference type="GO" id="GO:0004180">
    <property type="term" value="F:carboxypeptidase activity"/>
    <property type="evidence" value="ECO:0007669"/>
    <property type="project" value="UniProtKB-KW"/>
</dbReference>
<keyword evidence="14" id="KW-0121">Carboxypeptidase</keyword>
<evidence type="ECO:0000256" key="6">
    <source>
        <dbReference type="PIRSR" id="PIRSR601548-10"/>
    </source>
</evidence>
<dbReference type="PANTHER" id="PTHR10514">
    <property type="entry name" value="ANGIOTENSIN-CONVERTING ENZYME"/>
    <property type="match status" value="1"/>
</dbReference>
<dbReference type="GO" id="GO:0005886">
    <property type="term" value="C:plasma membrane"/>
    <property type="evidence" value="ECO:0007669"/>
    <property type="project" value="TreeGrafter"/>
</dbReference>
<evidence type="ECO:0000256" key="3">
    <source>
        <dbReference type="ARBA" id="ARBA00023157"/>
    </source>
</evidence>
<keyword evidence="9 14" id="KW-0862">Zinc</keyword>
<keyword evidence="14" id="KW-0378">Hydrolase</keyword>
<dbReference type="STRING" id="188477.A0A3S0ZJM8"/>
<evidence type="ECO:0000313" key="16">
    <source>
        <dbReference type="Proteomes" id="UP000271974"/>
    </source>
</evidence>
<dbReference type="PANTHER" id="PTHR10514:SF27">
    <property type="entry name" value="ANGIOTENSIN-CONVERTING ENZYME"/>
    <property type="match status" value="1"/>
</dbReference>
<dbReference type="SUPFAM" id="SSF55486">
    <property type="entry name" value="Metalloproteases ('zincins'), catalytic domain"/>
    <property type="match status" value="1"/>
</dbReference>
<evidence type="ECO:0000256" key="2">
    <source>
        <dbReference type="ARBA" id="ARBA00022729"/>
    </source>
</evidence>
<evidence type="ECO:0000256" key="13">
    <source>
        <dbReference type="PROSITE-ProRule" id="PRU01355"/>
    </source>
</evidence>
<dbReference type="CDD" id="cd06461">
    <property type="entry name" value="M2_ACE"/>
    <property type="match status" value="1"/>
</dbReference>
<evidence type="ECO:0000256" key="5">
    <source>
        <dbReference type="PIRSR" id="PIRSR601548-1"/>
    </source>
</evidence>
<comment type="similarity">
    <text evidence="1 13 14">Belongs to the peptidase M2 family.</text>
</comment>
<dbReference type="Gene3D" id="1.10.1370.30">
    <property type="match status" value="2"/>
</dbReference>
<keyword evidence="3 10" id="KW-1015">Disulfide bond</keyword>
<evidence type="ECO:0000256" key="9">
    <source>
        <dbReference type="PIRSR" id="PIRSR601548-3"/>
    </source>
</evidence>
<keyword evidence="16" id="KW-1185">Reference proteome</keyword>
<evidence type="ECO:0000256" key="7">
    <source>
        <dbReference type="PIRSR" id="PIRSR601548-11"/>
    </source>
</evidence>
<dbReference type="EC" id="3.4.-.-" evidence="14"/>
<dbReference type="GO" id="GO:0008241">
    <property type="term" value="F:peptidyl-dipeptidase activity"/>
    <property type="evidence" value="ECO:0007669"/>
    <property type="project" value="InterPro"/>
</dbReference>
<comment type="caution">
    <text evidence="13">Lacks conserved residue(s) required for the propagation of feature annotation.</text>
</comment>
<accession>A0A3S0ZJM8</accession>
<dbReference type="InterPro" id="IPR001548">
    <property type="entry name" value="Peptidase_M2"/>
</dbReference>